<evidence type="ECO:0000256" key="1">
    <source>
        <dbReference type="SAM" id="Phobius"/>
    </source>
</evidence>
<gene>
    <name evidence="2" type="ORF">GCM10010315_29810</name>
</gene>
<evidence type="ECO:0000313" key="3">
    <source>
        <dbReference type="Proteomes" id="UP001500886"/>
    </source>
</evidence>
<keyword evidence="3" id="KW-1185">Reference proteome</keyword>
<dbReference type="Proteomes" id="UP001500886">
    <property type="component" value="Unassembled WGS sequence"/>
</dbReference>
<comment type="caution">
    <text evidence="2">The sequence shown here is derived from an EMBL/GenBank/DDBJ whole genome shotgun (WGS) entry which is preliminary data.</text>
</comment>
<keyword evidence="1" id="KW-0812">Transmembrane</keyword>
<dbReference type="EMBL" id="BAAASL010000010">
    <property type="protein sequence ID" value="GAA2717177.1"/>
    <property type="molecule type" value="Genomic_DNA"/>
</dbReference>
<proteinExistence type="predicted"/>
<name>A0ABN3TSA8_9ACTN</name>
<dbReference type="RefSeq" id="WP_344435702.1">
    <property type="nucleotide sequence ID" value="NZ_BAAASL010000010.1"/>
</dbReference>
<keyword evidence="1" id="KW-0472">Membrane</keyword>
<evidence type="ECO:0008006" key="4">
    <source>
        <dbReference type="Google" id="ProtNLM"/>
    </source>
</evidence>
<keyword evidence="1" id="KW-1133">Transmembrane helix</keyword>
<accession>A0ABN3TSA8</accession>
<sequence length="67" mass="7027">MNRLDITAALAPALPLLMALPFCAVLASIGVAPWAVVWSVPVAAAVYAAVGYLRISRDRRRRGPGPG</sequence>
<reference evidence="2 3" key="1">
    <citation type="journal article" date="2019" name="Int. J. Syst. Evol. Microbiol.">
        <title>The Global Catalogue of Microorganisms (GCM) 10K type strain sequencing project: providing services to taxonomists for standard genome sequencing and annotation.</title>
        <authorList>
            <consortium name="The Broad Institute Genomics Platform"/>
            <consortium name="The Broad Institute Genome Sequencing Center for Infectious Disease"/>
            <person name="Wu L."/>
            <person name="Ma J."/>
        </authorList>
    </citation>
    <scope>NUCLEOTIDE SEQUENCE [LARGE SCALE GENOMIC DNA]</scope>
    <source>
        <strain evidence="2 3">JCM 4542</strain>
    </source>
</reference>
<evidence type="ECO:0000313" key="2">
    <source>
        <dbReference type="EMBL" id="GAA2717177.1"/>
    </source>
</evidence>
<feature type="transmembrane region" description="Helical" evidence="1">
    <location>
        <begin position="31"/>
        <end position="53"/>
    </location>
</feature>
<organism evidence="2 3">
    <name type="scientific">Streptomyces luteosporeus</name>
    <dbReference type="NCBI Taxonomy" id="173856"/>
    <lineage>
        <taxon>Bacteria</taxon>
        <taxon>Bacillati</taxon>
        <taxon>Actinomycetota</taxon>
        <taxon>Actinomycetes</taxon>
        <taxon>Kitasatosporales</taxon>
        <taxon>Streptomycetaceae</taxon>
        <taxon>Streptomyces</taxon>
    </lineage>
</organism>
<protein>
    <recommendedName>
        <fullName evidence="4">DUF3311 domain-containing protein</fullName>
    </recommendedName>
</protein>